<protein>
    <recommendedName>
        <fullName evidence="6">Clp R domain-containing protein</fullName>
    </recommendedName>
</protein>
<dbReference type="InterPro" id="IPR001270">
    <property type="entry name" value="ClpA/B"/>
</dbReference>
<evidence type="ECO:0000256" key="5">
    <source>
        <dbReference type="PROSITE-ProRule" id="PRU01251"/>
    </source>
</evidence>
<dbReference type="InterPro" id="IPR050130">
    <property type="entry name" value="ClpA_ClpB"/>
</dbReference>
<feature type="domain" description="Clp R" evidence="6">
    <location>
        <begin position="5"/>
        <end position="150"/>
    </location>
</feature>
<name>A0A2M7XDN2_9BACT</name>
<dbReference type="Proteomes" id="UP000231263">
    <property type="component" value="Unassembled WGS sequence"/>
</dbReference>
<dbReference type="EMBL" id="PFWT01000021">
    <property type="protein sequence ID" value="PJA45955.1"/>
    <property type="molecule type" value="Genomic_DNA"/>
</dbReference>
<dbReference type="PROSITE" id="PS51903">
    <property type="entry name" value="CLP_R"/>
    <property type="match status" value="1"/>
</dbReference>
<dbReference type="Gene3D" id="4.10.860.10">
    <property type="entry name" value="UVR domain"/>
    <property type="match status" value="1"/>
</dbReference>
<keyword evidence="3" id="KW-0067">ATP-binding</keyword>
<evidence type="ECO:0000313" key="7">
    <source>
        <dbReference type="EMBL" id="PJA45955.1"/>
    </source>
</evidence>
<dbReference type="Pfam" id="PF17871">
    <property type="entry name" value="AAA_lid_9"/>
    <property type="match status" value="1"/>
</dbReference>
<dbReference type="SUPFAM" id="SSF52540">
    <property type="entry name" value="P-loop containing nucleoside triphosphate hydrolases"/>
    <property type="match status" value="2"/>
</dbReference>
<keyword evidence="1 5" id="KW-0677">Repeat</keyword>
<reference evidence="8" key="1">
    <citation type="submission" date="2017-09" db="EMBL/GenBank/DDBJ databases">
        <title>Depth-based differentiation of microbial function through sediment-hosted aquifers and enrichment of novel symbionts in the deep terrestrial subsurface.</title>
        <authorList>
            <person name="Probst A.J."/>
            <person name="Ladd B."/>
            <person name="Jarett J.K."/>
            <person name="Geller-Mcgrath D.E."/>
            <person name="Sieber C.M.K."/>
            <person name="Emerson J.B."/>
            <person name="Anantharaman K."/>
            <person name="Thomas B.C."/>
            <person name="Malmstrom R."/>
            <person name="Stieglmeier M."/>
            <person name="Klingl A."/>
            <person name="Woyke T."/>
            <person name="Ryan C.M."/>
            <person name="Banfield J.F."/>
        </authorList>
    </citation>
    <scope>NUCLEOTIDE SEQUENCE [LARGE SCALE GENOMIC DNA]</scope>
</reference>
<dbReference type="CDD" id="cd00009">
    <property type="entry name" value="AAA"/>
    <property type="match status" value="1"/>
</dbReference>
<accession>A0A2M7XDN2</accession>
<dbReference type="GO" id="GO:0034605">
    <property type="term" value="P:cellular response to heat"/>
    <property type="evidence" value="ECO:0007669"/>
    <property type="project" value="TreeGrafter"/>
</dbReference>
<dbReference type="PANTHER" id="PTHR11638:SF18">
    <property type="entry name" value="HEAT SHOCK PROTEIN 104"/>
    <property type="match status" value="1"/>
</dbReference>
<dbReference type="PRINTS" id="PR00300">
    <property type="entry name" value="CLPPROTEASEA"/>
</dbReference>
<sequence>MDDIISKFTTHLKTALTRALCIVIEGDAKDIDPAHLLFALGTQEGCVAFDILEKTGITKADLRKLINLPENFVEEAQAPKNFIPALSQIGKLIIEKAVLTASVYEHKYVGTEHLLFAILQSKDEKILTFFAEKNIDLKVVQTNLSAVFKTTQTFPETEAQSLISEIEAVLNSNDDQDLRGLHDHDELIKIPALDFFTEELTSSENIETIDPVIGRDAEILRLMKILSRRTKNNPILIGEPGVGKTAIIEGLARKISEGDVPNILSGKKIHRLDLASLIAGTMYRGEFENRLRQLVDEVAEREDVILFIDEVHTIMGAGSASGSLDVANILKPALARGEIRCIGATTSAEYKKFIETDGALERRFEPIRVSEPSEEKTKEILQGILKFYEEFHNVTYTETAIEASIKYAGRYLTHKNFPDKAIDLLDEAGASVNVKRKDDQKTPDSTVLTERLKQITAEKNEAVMAENFAKAVELKDEETKILLAIDKIILAPPQKPLTVSDEDIIEVVAEITGIPLQKISQKEYKQLDNFEKELKKSVFGQVETVARVAQAIRRARLDIQPTNQPLSSFLFVGPSGVGKTELAKAIAKNLFHDQKAFLRLDMSEYSDKFTASKLIGAPAGYVGYRESSLLTDHVKEHPHSVVLFDEIEKAHPDIHNLLLQILDNGMITDATGRKVNFRNAVIIMTSNVGSMRFEQSGLGFSEKENTELLLNADLRKLLETSFSKEFLNRINHTCVFRPLDNKILKAILKKELKALSVRLQNKSANLKWTPEIEKYLLKKITPKFGARDVKRIVEQEIEHHLTDTLLKQTTSVPFSLELGILKNGKLFIKTKKIR</sequence>
<organism evidence="7 8">
    <name type="scientific">Candidatus Uhrbacteria bacterium CG_4_9_14_3_um_filter_41_35</name>
    <dbReference type="NCBI Taxonomy" id="1975034"/>
    <lineage>
        <taxon>Bacteria</taxon>
        <taxon>Candidatus Uhriibacteriota</taxon>
    </lineage>
</organism>
<dbReference type="SMART" id="SM01086">
    <property type="entry name" value="ClpB_D2-small"/>
    <property type="match status" value="1"/>
</dbReference>
<dbReference type="CDD" id="cd19499">
    <property type="entry name" value="RecA-like_ClpB_Hsp104-like"/>
    <property type="match status" value="1"/>
</dbReference>
<dbReference type="GO" id="GO:0016887">
    <property type="term" value="F:ATP hydrolysis activity"/>
    <property type="evidence" value="ECO:0007669"/>
    <property type="project" value="InterPro"/>
</dbReference>
<dbReference type="Gene3D" id="1.10.8.60">
    <property type="match status" value="2"/>
</dbReference>
<dbReference type="InterPro" id="IPR028299">
    <property type="entry name" value="ClpA/B_CS2"/>
</dbReference>
<evidence type="ECO:0000256" key="1">
    <source>
        <dbReference type="ARBA" id="ARBA00022737"/>
    </source>
</evidence>
<dbReference type="Pfam" id="PF07724">
    <property type="entry name" value="AAA_2"/>
    <property type="match status" value="1"/>
</dbReference>
<comment type="caution">
    <text evidence="7">The sequence shown here is derived from an EMBL/GenBank/DDBJ whole genome shotgun (WGS) entry which is preliminary data.</text>
</comment>
<dbReference type="InterPro" id="IPR003593">
    <property type="entry name" value="AAA+_ATPase"/>
</dbReference>
<dbReference type="GO" id="GO:0005737">
    <property type="term" value="C:cytoplasm"/>
    <property type="evidence" value="ECO:0007669"/>
    <property type="project" value="TreeGrafter"/>
</dbReference>
<dbReference type="FunFam" id="3.40.50.300:FF:000025">
    <property type="entry name" value="ATP-dependent Clp protease subunit"/>
    <property type="match status" value="1"/>
</dbReference>
<gene>
    <name evidence="7" type="ORF">CO173_04110</name>
</gene>
<dbReference type="SMART" id="SM00382">
    <property type="entry name" value="AAA"/>
    <property type="match status" value="2"/>
</dbReference>
<keyword evidence="4" id="KW-0143">Chaperone</keyword>
<evidence type="ECO:0000256" key="2">
    <source>
        <dbReference type="ARBA" id="ARBA00022741"/>
    </source>
</evidence>
<dbReference type="PROSITE" id="PS00871">
    <property type="entry name" value="CLPAB_2"/>
    <property type="match status" value="1"/>
</dbReference>
<dbReference type="SUPFAM" id="SSF81923">
    <property type="entry name" value="Double Clp-N motif"/>
    <property type="match status" value="1"/>
</dbReference>
<dbReference type="InterPro" id="IPR036628">
    <property type="entry name" value="Clp_N_dom_sf"/>
</dbReference>
<dbReference type="GO" id="GO:0005524">
    <property type="term" value="F:ATP binding"/>
    <property type="evidence" value="ECO:0007669"/>
    <property type="project" value="UniProtKB-KW"/>
</dbReference>
<keyword evidence="2" id="KW-0547">Nucleotide-binding</keyword>
<dbReference type="InterPro" id="IPR027417">
    <property type="entry name" value="P-loop_NTPase"/>
</dbReference>
<dbReference type="Gene3D" id="1.10.1780.10">
    <property type="entry name" value="Clp, N-terminal domain"/>
    <property type="match status" value="1"/>
</dbReference>
<dbReference type="AlphaFoldDB" id="A0A2M7XDN2"/>
<dbReference type="InterPro" id="IPR041546">
    <property type="entry name" value="ClpA/ClpB_AAA_lid"/>
</dbReference>
<dbReference type="PANTHER" id="PTHR11638">
    <property type="entry name" value="ATP-DEPENDENT CLP PROTEASE"/>
    <property type="match status" value="1"/>
</dbReference>
<evidence type="ECO:0000256" key="4">
    <source>
        <dbReference type="ARBA" id="ARBA00023186"/>
    </source>
</evidence>
<proteinExistence type="predicted"/>
<dbReference type="Pfam" id="PF00004">
    <property type="entry name" value="AAA"/>
    <property type="match status" value="1"/>
</dbReference>
<dbReference type="InterPro" id="IPR004176">
    <property type="entry name" value="Clp_R_N"/>
</dbReference>
<dbReference type="InterPro" id="IPR019489">
    <property type="entry name" value="Clp_ATPase_C"/>
</dbReference>
<dbReference type="Gene3D" id="3.40.50.300">
    <property type="entry name" value="P-loop containing nucleotide triphosphate hydrolases"/>
    <property type="match status" value="2"/>
</dbReference>
<evidence type="ECO:0000256" key="3">
    <source>
        <dbReference type="ARBA" id="ARBA00022840"/>
    </source>
</evidence>
<dbReference type="Pfam" id="PF02861">
    <property type="entry name" value="Clp_N"/>
    <property type="match status" value="1"/>
</dbReference>
<evidence type="ECO:0000313" key="8">
    <source>
        <dbReference type="Proteomes" id="UP000231263"/>
    </source>
</evidence>
<evidence type="ECO:0000259" key="6">
    <source>
        <dbReference type="PROSITE" id="PS51903"/>
    </source>
</evidence>
<dbReference type="InterPro" id="IPR003959">
    <property type="entry name" value="ATPase_AAA_core"/>
</dbReference>
<dbReference type="Pfam" id="PF10431">
    <property type="entry name" value="ClpB_D2-small"/>
    <property type="match status" value="1"/>
</dbReference>